<feature type="compositionally biased region" description="Polar residues" evidence="10">
    <location>
        <begin position="29"/>
        <end position="39"/>
    </location>
</feature>
<dbReference type="GO" id="GO:0005685">
    <property type="term" value="C:U1 snRNP"/>
    <property type="evidence" value="ECO:0007669"/>
    <property type="project" value="TreeGrafter"/>
</dbReference>
<organism evidence="13 14">
    <name type="scientific">Saponaria officinalis</name>
    <name type="common">Common soapwort</name>
    <name type="synonym">Lychnis saponaria</name>
    <dbReference type="NCBI Taxonomy" id="3572"/>
    <lineage>
        <taxon>Eukaryota</taxon>
        <taxon>Viridiplantae</taxon>
        <taxon>Streptophyta</taxon>
        <taxon>Embryophyta</taxon>
        <taxon>Tracheophyta</taxon>
        <taxon>Spermatophyta</taxon>
        <taxon>Magnoliopsida</taxon>
        <taxon>eudicotyledons</taxon>
        <taxon>Gunneridae</taxon>
        <taxon>Pentapetalae</taxon>
        <taxon>Caryophyllales</taxon>
        <taxon>Caryophyllaceae</taxon>
        <taxon>Caryophylleae</taxon>
        <taxon>Saponaria</taxon>
    </lineage>
</organism>
<dbReference type="Proteomes" id="UP001443914">
    <property type="component" value="Unassembled WGS sequence"/>
</dbReference>
<evidence type="ECO:0000256" key="8">
    <source>
        <dbReference type="ARBA" id="ARBA00064817"/>
    </source>
</evidence>
<name>A0AAW1MSU5_SAPOF</name>
<evidence type="ECO:0000259" key="12">
    <source>
        <dbReference type="PROSITE" id="PS51676"/>
    </source>
</evidence>
<comment type="function">
    <text evidence="6">Binds the phosphorylated C-terminal domain (CTD) of the largest subunit of RNA polymerase II and functions as a scaffold for RNA processing machineries. May be involved in pre-mRNA splicing.</text>
</comment>
<evidence type="ECO:0000313" key="13">
    <source>
        <dbReference type="EMBL" id="KAK9748412.1"/>
    </source>
</evidence>
<feature type="compositionally biased region" description="Basic and acidic residues" evidence="10">
    <location>
        <begin position="820"/>
        <end position="867"/>
    </location>
</feature>
<gene>
    <name evidence="13" type="ORF">RND81_02G055300</name>
</gene>
<feature type="compositionally biased region" description="Low complexity" evidence="10">
    <location>
        <begin position="127"/>
        <end position="141"/>
    </location>
</feature>
<dbReference type="InterPro" id="IPR039726">
    <property type="entry name" value="Prp40-like"/>
</dbReference>
<dbReference type="Gene3D" id="1.10.10.440">
    <property type="entry name" value="FF domain"/>
    <property type="match status" value="5"/>
</dbReference>
<feature type="region of interest" description="Disordered" evidence="10">
    <location>
        <begin position="251"/>
        <end position="357"/>
    </location>
</feature>
<dbReference type="PROSITE" id="PS01159">
    <property type="entry name" value="WW_DOMAIN_1"/>
    <property type="match status" value="1"/>
</dbReference>
<feature type="compositionally biased region" description="Basic and acidic residues" evidence="10">
    <location>
        <begin position="910"/>
        <end position="919"/>
    </location>
</feature>
<feature type="region of interest" description="Disordered" evidence="10">
    <location>
        <begin position="1"/>
        <end position="187"/>
    </location>
</feature>
<evidence type="ECO:0000256" key="7">
    <source>
        <dbReference type="ARBA" id="ARBA00061317"/>
    </source>
</evidence>
<protein>
    <recommendedName>
        <fullName evidence="15">Pre-mRNA-processing protein 40A</fullName>
    </recommendedName>
</protein>
<dbReference type="GO" id="GO:0045292">
    <property type="term" value="P:mRNA cis splicing, via spliceosome"/>
    <property type="evidence" value="ECO:0007669"/>
    <property type="project" value="InterPro"/>
</dbReference>
<feature type="compositionally biased region" description="Basic and acidic residues" evidence="10">
    <location>
        <begin position="175"/>
        <end position="185"/>
    </location>
</feature>
<proteinExistence type="inferred from homology"/>
<dbReference type="Pfam" id="PF00397">
    <property type="entry name" value="WW"/>
    <property type="match status" value="2"/>
</dbReference>
<dbReference type="FunFam" id="1.10.10.440:FF:000026">
    <property type="entry name" value="Pre-mRNA-processing protein 40A"/>
    <property type="match status" value="1"/>
</dbReference>
<dbReference type="InterPro" id="IPR002713">
    <property type="entry name" value="FF_domain"/>
</dbReference>
<accession>A0AAW1MSU5</accession>
<keyword evidence="9" id="KW-0175">Coiled coil</keyword>
<dbReference type="InterPro" id="IPR036517">
    <property type="entry name" value="FF_domain_sf"/>
</dbReference>
<evidence type="ECO:0000256" key="4">
    <source>
        <dbReference type="ARBA" id="ARBA00023187"/>
    </source>
</evidence>
<dbReference type="GO" id="GO:0071004">
    <property type="term" value="C:U2-type prespliceosome"/>
    <property type="evidence" value="ECO:0007669"/>
    <property type="project" value="TreeGrafter"/>
</dbReference>
<feature type="region of interest" description="Disordered" evidence="10">
    <location>
        <begin position="820"/>
        <end position="1001"/>
    </location>
</feature>
<feature type="compositionally biased region" description="Basic and acidic residues" evidence="10">
    <location>
        <begin position="960"/>
        <end position="969"/>
    </location>
</feature>
<dbReference type="FunFam" id="1.10.10.440:FF:000024">
    <property type="entry name" value="Pre-mRNA-processing protein 40A"/>
    <property type="match status" value="1"/>
</dbReference>
<feature type="domain" description="FF" evidence="12">
    <location>
        <begin position="553"/>
        <end position="607"/>
    </location>
</feature>
<evidence type="ECO:0008006" key="15">
    <source>
        <dbReference type="Google" id="ProtNLM"/>
    </source>
</evidence>
<dbReference type="CDD" id="cd00201">
    <property type="entry name" value="WW"/>
    <property type="match status" value="2"/>
</dbReference>
<evidence type="ECO:0000313" key="14">
    <source>
        <dbReference type="Proteomes" id="UP001443914"/>
    </source>
</evidence>
<feature type="compositionally biased region" description="Basic residues" evidence="10">
    <location>
        <begin position="944"/>
        <end position="959"/>
    </location>
</feature>
<dbReference type="InterPro" id="IPR036020">
    <property type="entry name" value="WW_dom_sf"/>
</dbReference>
<dbReference type="GO" id="GO:0003723">
    <property type="term" value="F:RNA binding"/>
    <property type="evidence" value="ECO:0007669"/>
    <property type="project" value="TreeGrafter"/>
</dbReference>
<feature type="compositionally biased region" description="Acidic residues" evidence="10">
    <location>
        <begin position="987"/>
        <end position="1001"/>
    </location>
</feature>
<evidence type="ECO:0000259" key="11">
    <source>
        <dbReference type="PROSITE" id="PS50020"/>
    </source>
</evidence>
<dbReference type="FunFam" id="1.10.10.440:FF:000013">
    <property type="entry name" value="pre-mRNA-processing protein 40A isoform X1"/>
    <property type="match status" value="1"/>
</dbReference>
<keyword evidence="5" id="KW-0539">Nucleus</keyword>
<evidence type="ECO:0000256" key="3">
    <source>
        <dbReference type="ARBA" id="ARBA00022737"/>
    </source>
</evidence>
<comment type="similarity">
    <text evidence="7">Belongs to the PRPF40 family.</text>
</comment>
<dbReference type="EMBL" id="JBDFQZ010000002">
    <property type="protein sequence ID" value="KAK9748412.1"/>
    <property type="molecule type" value="Genomic_DNA"/>
</dbReference>
<dbReference type="PROSITE" id="PS50020">
    <property type="entry name" value="WW_DOMAIN_2"/>
    <property type="match status" value="2"/>
</dbReference>
<evidence type="ECO:0000256" key="6">
    <source>
        <dbReference type="ARBA" id="ARBA00056384"/>
    </source>
</evidence>
<reference evidence="13" key="1">
    <citation type="submission" date="2024-03" db="EMBL/GenBank/DDBJ databases">
        <title>WGS assembly of Saponaria officinalis var. Norfolk2.</title>
        <authorList>
            <person name="Jenkins J."/>
            <person name="Shu S."/>
            <person name="Grimwood J."/>
            <person name="Barry K."/>
            <person name="Goodstein D."/>
            <person name="Schmutz J."/>
            <person name="Leebens-Mack J."/>
            <person name="Osbourn A."/>
        </authorList>
    </citation>
    <scope>NUCLEOTIDE SEQUENCE [LARGE SCALE GENOMIC DNA]</scope>
    <source>
        <strain evidence="13">JIC</strain>
    </source>
</reference>
<evidence type="ECO:0000256" key="10">
    <source>
        <dbReference type="SAM" id="MobiDB-lite"/>
    </source>
</evidence>
<dbReference type="GO" id="GO:0070063">
    <property type="term" value="F:RNA polymerase binding"/>
    <property type="evidence" value="ECO:0007669"/>
    <property type="project" value="UniProtKB-ARBA"/>
</dbReference>
<feature type="compositionally biased region" description="Polar residues" evidence="10">
    <location>
        <begin position="47"/>
        <end position="56"/>
    </location>
</feature>
<feature type="domain" description="WW" evidence="11">
    <location>
        <begin position="169"/>
        <end position="202"/>
    </location>
</feature>
<evidence type="ECO:0000256" key="9">
    <source>
        <dbReference type="SAM" id="Coils"/>
    </source>
</evidence>
<comment type="subunit">
    <text evidence="8">Interacts (via the WW domains) with the phosphorylated C-terminal domain of NRPB1 (via CTD domain).</text>
</comment>
<feature type="domain" description="FF" evidence="12">
    <location>
        <begin position="418"/>
        <end position="472"/>
    </location>
</feature>
<feature type="domain" description="WW" evidence="11">
    <location>
        <begin position="210"/>
        <end position="243"/>
    </location>
</feature>
<feature type="compositionally biased region" description="Polar residues" evidence="10">
    <location>
        <begin position="286"/>
        <end position="305"/>
    </location>
</feature>
<comment type="caution">
    <text evidence="13">The sequence shown here is derived from an EMBL/GenBank/DDBJ whole genome shotgun (WGS) entry which is preliminary data.</text>
</comment>
<dbReference type="SMART" id="SM00456">
    <property type="entry name" value="WW"/>
    <property type="match status" value="2"/>
</dbReference>
<dbReference type="PANTHER" id="PTHR11864:SF0">
    <property type="entry name" value="PRP40 PRE-MRNA PROCESSING FACTOR 40 HOMOLOG A (YEAST)"/>
    <property type="match status" value="1"/>
</dbReference>
<feature type="compositionally biased region" description="Polar residues" evidence="10">
    <location>
        <begin position="260"/>
        <end position="277"/>
    </location>
</feature>
<feature type="compositionally biased region" description="Basic and acidic residues" evidence="10">
    <location>
        <begin position="927"/>
        <end position="943"/>
    </location>
</feature>
<dbReference type="InterPro" id="IPR001202">
    <property type="entry name" value="WW_dom"/>
</dbReference>
<feature type="compositionally biased region" description="Basic and acidic residues" evidence="10">
    <location>
        <begin position="977"/>
        <end position="986"/>
    </location>
</feature>
<feature type="coiled-coil region" evidence="9">
    <location>
        <begin position="601"/>
        <end position="629"/>
    </location>
</feature>
<dbReference type="SUPFAM" id="SSF51045">
    <property type="entry name" value="WW domain"/>
    <property type="match status" value="2"/>
</dbReference>
<dbReference type="Gene3D" id="2.20.70.10">
    <property type="match status" value="2"/>
</dbReference>
<feature type="compositionally biased region" description="Low complexity" evidence="10">
    <location>
        <begin position="331"/>
        <end position="351"/>
    </location>
</feature>
<evidence type="ECO:0000256" key="2">
    <source>
        <dbReference type="ARBA" id="ARBA00022664"/>
    </source>
</evidence>
<dbReference type="Pfam" id="PF01846">
    <property type="entry name" value="FF"/>
    <property type="match status" value="5"/>
</dbReference>
<keyword evidence="14" id="KW-1185">Reference proteome</keyword>
<dbReference type="SMART" id="SM00441">
    <property type="entry name" value="FF"/>
    <property type="match status" value="5"/>
</dbReference>
<feature type="compositionally biased region" description="Basic and acidic residues" evidence="10">
    <location>
        <begin position="876"/>
        <end position="895"/>
    </location>
</feature>
<evidence type="ECO:0000256" key="5">
    <source>
        <dbReference type="ARBA" id="ARBA00023242"/>
    </source>
</evidence>
<comment type="subcellular location">
    <subcellularLocation>
        <location evidence="1">Nucleus</location>
    </subcellularLocation>
</comment>
<keyword evidence="3" id="KW-0677">Repeat</keyword>
<keyword evidence="2" id="KW-0507">mRNA processing</keyword>
<dbReference type="PANTHER" id="PTHR11864">
    <property type="entry name" value="PRE-MRNA-PROCESSING PROTEIN PRP40"/>
    <property type="match status" value="1"/>
</dbReference>
<dbReference type="AlphaFoldDB" id="A0AAW1MSU5"/>
<keyword evidence="4" id="KW-0508">mRNA splicing</keyword>
<dbReference type="SUPFAM" id="SSF81698">
    <property type="entry name" value="FF domain"/>
    <property type="match status" value="5"/>
</dbReference>
<feature type="domain" description="FF" evidence="12">
    <location>
        <begin position="485"/>
        <end position="540"/>
    </location>
</feature>
<feature type="compositionally biased region" description="Polar residues" evidence="10">
    <location>
        <begin position="149"/>
        <end position="174"/>
    </location>
</feature>
<sequence>MGTPQGYGHPVSQFRPAVPGHQGQPFIPASSQQFPQGTPNHPMHPNQPMQYSQPMQQLPPRHGMQPPQSMSMPYGQPHRPSTPQQNQHPPPPYSNHTAGGSGTGIPFSSGYTYQAVSHMPNPATPVSSQPWLSSGSQSSGQFATAPPTVDQSSAPSVSVTAVNPPDSSQQSATDWQEHSTPDGRRYYYNKKTKQSSWEKPLELMTPLERADASTVWKEFTTPEGKTYYYNKVTKESKWSIPEELKLAREHAEKAAAQVVQPKTETKSQPTVSGSLPSEETRATAAASVSTNGSSSLPGITSTPPTSARAASVSPMLNVATLEPSAGHSTDSSVAVPNPTTVTVPTVSTSVSGDGGVPAAMSTSSAIIASDLSQPQEITTTTDGPTVLDVEENKSEAGAGKVDVSIKSADDEPLVFATKQEAKIVFKSLLEHANVQSDWTWDQAMKAIVNDKRYSALKTLGERKQAFNEYLGQRKKQEAEERRMRQKKAKEEFTKMLEESTELTSTMKWSKAITIFEDDERFEAVEKPKDRQELFENYLVELEKKEKEKAEEEYRHNREEYWKFLESCDFIEVNSLWRKVQDRLEDDERCSRLDKIDRLEIFQDYMRFLEKEEEEQKKLQKEQVRRAERKNRDEFRKMLEADILMGSLTAKTSWREYCSKVKESDAYLAVAHNTLGSTPKDLFEDVIDELENQYHDDKSRIKDAMKMCKVTMTSAWTFEEFKASILSEIGSPLISDVNLKLVFDEQLERVKEKEEKEAKKRQRLVVDFTDLLHSLKEITVESSWEDCRELVEDSEEYREIGEESLAKQAFEDYVAYLQEKAKEKEQKREEEKAKKEKEREEKEKRKERKEKDKDREREKRKERSKKDESDDELVDATDSHEFKDDNRKEKDKDRDRKYRKRHRDAAADDVSSDRDDDRERRNRKRHHDTADDVNSDREDKEEHKKSRRHGSDRKKSRKHEHSPESNDEGRHKKHRKDHHEVSRKIVDDDLEDGEVGEDGIDS</sequence>
<evidence type="ECO:0000256" key="1">
    <source>
        <dbReference type="ARBA" id="ARBA00004123"/>
    </source>
</evidence>
<dbReference type="PROSITE" id="PS51676">
    <property type="entry name" value="FF"/>
    <property type="match status" value="4"/>
</dbReference>
<feature type="domain" description="FF" evidence="12">
    <location>
        <begin position="625"/>
        <end position="688"/>
    </location>
</feature>
<dbReference type="Pfam" id="PF25432">
    <property type="entry name" value="FF_PRPF40A"/>
    <property type="match status" value="1"/>
</dbReference>